<dbReference type="EMBL" id="JBANQN010000004">
    <property type="protein sequence ID" value="KAK6791671.1"/>
    <property type="molecule type" value="Genomic_DNA"/>
</dbReference>
<protein>
    <submittedName>
        <fullName evidence="1">Uncharacterized protein</fullName>
    </submittedName>
</protein>
<accession>A0AAN8TU66</accession>
<evidence type="ECO:0000313" key="2">
    <source>
        <dbReference type="Proteomes" id="UP001371456"/>
    </source>
</evidence>
<reference evidence="1 2" key="1">
    <citation type="submission" date="2024-02" db="EMBL/GenBank/DDBJ databases">
        <title>de novo genome assembly of Solanum bulbocastanum strain 11H21.</title>
        <authorList>
            <person name="Hosaka A.J."/>
        </authorList>
    </citation>
    <scope>NUCLEOTIDE SEQUENCE [LARGE SCALE GENOMIC DNA]</scope>
    <source>
        <tissue evidence="1">Young leaves</tissue>
    </source>
</reference>
<name>A0AAN8TU66_SOLBU</name>
<evidence type="ECO:0000313" key="1">
    <source>
        <dbReference type="EMBL" id="KAK6791671.1"/>
    </source>
</evidence>
<organism evidence="1 2">
    <name type="scientific">Solanum bulbocastanum</name>
    <name type="common">Wild potato</name>
    <dbReference type="NCBI Taxonomy" id="147425"/>
    <lineage>
        <taxon>Eukaryota</taxon>
        <taxon>Viridiplantae</taxon>
        <taxon>Streptophyta</taxon>
        <taxon>Embryophyta</taxon>
        <taxon>Tracheophyta</taxon>
        <taxon>Spermatophyta</taxon>
        <taxon>Magnoliopsida</taxon>
        <taxon>eudicotyledons</taxon>
        <taxon>Gunneridae</taxon>
        <taxon>Pentapetalae</taxon>
        <taxon>asterids</taxon>
        <taxon>lamiids</taxon>
        <taxon>Solanales</taxon>
        <taxon>Solanaceae</taxon>
        <taxon>Solanoideae</taxon>
        <taxon>Solaneae</taxon>
        <taxon>Solanum</taxon>
    </lineage>
</organism>
<keyword evidence="2" id="KW-1185">Reference proteome</keyword>
<proteinExistence type="predicted"/>
<sequence length="10" mass="1186">MLEVVRTELP</sequence>
<gene>
    <name evidence="1" type="ORF">RDI58_010752</name>
</gene>
<dbReference type="Proteomes" id="UP001371456">
    <property type="component" value="Unassembled WGS sequence"/>
</dbReference>
<comment type="caution">
    <text evidence="1">The sequence shown here is derived from an EMBL/GenBank/DDBJ whole genome shotgun (WGS) entry which is preliminary data.</text>
</comment>